<evidence type="ECO:0000313" key="8">
    <source>
        <dbReference type="Proteomes" id="UP000251891"/>
    </source>
</evidence>
<keyword evidence="2" id="KW-0719">Serine esterase</keyword>
<dbReference type="PANTHER" id="PTHR33630:SF9">
    <property type="entry name" value="CUTINASE 4"/>
    <property type="match status" value="1"/>
</dbReference>
<dbReference type="PANTHER" id="PTHR33630">
    <property type="entry name" value="CUTINASE RV1984C-RELATED-RELATED"/>
    <property type="match status" value="1"/>
</dbReference>
<protein>
    <submittedName>
        <fullName evidence="7">Cutinase</fullName>
    </submittedName>
</protein>
<dbReference type="PROSITE" id="PS51318">
    <property type="entry name" value="TAT"/>
    <property type="match status" value="1"/>
</dbReference>
<comment type="caution">
    <text evidence="7">The sequence shown here is derived from an EMBL/GenBank/DDBJ whole genome shotgun (WGS) entry which is preliminary data.</text>
</comment>
<sequence length="238" mass="24165">MPHSPSARSSALVAASALVAGTLAGVAFAAPAQAAECKPVSIISARGTFEPQSGSWLQKPVGDQIAAALPGQTKYTELPYPAAPNFDTSPAAGVTALVSLLNSEAVACPDQRYILIGYSQGAQVTGDSLVPPAKRLAGQGAGEVSAAASARIAAVVFYGNPRFVAGEPFNAGNPEPGKSGDKPRGKGDLDAYASRIRDFCAAGDFVCQQGGGVLAHLLYFFNGTVAEGARFAVQKING</sequence>
<keyword evidence="8" id="KW-1185">Reference proteome</keyword>
<evidence type="ECO:0000256" key="4">
    <source>
        <dbReference type="ARBA" id="ARBA00023157"/>
    </source>
</evidence>
<dbReference type="Proteomes" id="UP000251891">
    <property type="component" value="Unassembled WGS sequence"/>
</dbReference>
<evidence type="ECO:0000256" key="2">
    <source>
        <dbReference type="ARBA" id="ARBA00022487"/>
    </source>
</evidence>
<name>A0A365H1B0_9ACTN</name>
<comment type="similarity">
    <text evidence="1">Belongs to the cutinase family.</text>
</comment>
<dbReference type="InterPro" id="IPR006311">
    <property type="entry name" value="TAT_signal"/>
</dbReference>
<dbReference type="AlphaFoldDB" id="A0A365H1B0"/>
<evidence type="ECO:0000256" key="5">
    <source>
        <dbReference type="SAM" id="MobiDB-lite"/>
    </source>
</evidence>
<dbReference type="Pfam" id="PF01083">
    <property type="entry name" value="Cutinase"/>
    <property type="match status" value="1"/>
</dbReference>
<dbReference type="RefSeq" id="WP_111870004.1">
    <property type="nucleotide sequence ID" value="NZ_QLYX01000011.1"/>
</dbReference>
<dbReference type="InterPro" id="IPR029058">
    <property type="entry name" value="AB_hydrolase_fold"/>
</dbReference>
<feature type="chain" id="PRO_5016637043" evidence="6">
    <location>
        <begin position="30"/>
        <end position="238"/>
    </location>
</feature>
<dbReference type="EMBL" id="QLYX01000011">
    <property type="protein sequence ID" value="RAY12816.1"/>
    <property type="molecule type" value="Genomic_DNA"/>
</dbReference>
<organism evidence="7 8">
    <name type="scientific">Actinomadura craniellae</name>
    <dbReference type="NCBI Taxonomy" id="2231787"/>
    <lineage>
        <taxon>Bacteria</taxon>
        <taxon>Bacillati</taxon>
        <taxon>Actinomycetota</taxon>
        <taxon>Actinomycetes</taxon>
        <taxon>Streptosporangiales</taxon>
        <taxon>Thermomonosporaceae</taxon>
        <taxon>Actinomadura</taxon>
    </lineage>
</organism>
<feature type="compositionally biased region" description="Basic and acidic residues" evidence="5">
    <location>
        <begin position="178"/>
        <end position="187"/>
    </location>
</feature>
<evidence type="ECO:0000256" key="6">
    <source>
        <dbReference type="SAM" id="SignalP"/>
    </source>
</evidence>
<dbReference type="InterPro" id="IPR000675">
    <property type="entry name" value="Cutinase/axe"/>
</dbReference>
<dbReference type="OrthoDB" id="3690529at2"/>
<dbReference type="GO" id="GO:0052689">
    <property type="term" value="F:carboxylic ester hydrolase activity"/>
    <property type="evidence" value="ECO:0007669"/>
    <property type="project" value="UniProtKB-KW"/>
</dbReference>
<keyword evidence="6" id="KW-0732">Signal</keyword>
<proteinExistence type="inferred from homology"/>
<evidence type="ECO:0000256" key="3">
    <source>
        <dbReference type="ARBA" id="ARBA00022801"/>
    </source>
</evidence>
<feature type="region of interest" description="Disordered" evidence="5">
    <location>
        <begin position="168"/>
        <end position="187"/>
    </location>
</feature>
<accession>A0A365H1B0</accession>
<evidence type="ECO:0000256" key="1">
    <source>
        <dbReference type="ARBA" id="ARBA00007534"/>
    </source>
</evidence>
<evidence type="ECO:0000313" key="7">
    <source>
        <dbReference type="EMBL" id="RAY12816.1"/>
    </source>
</evidence>
<gene>
    <name evidence="7" type="ORF">DPM19_22620</name>
</gene>
<keyword evidence="4" id="KW-1015">Disulfide bond</keyword>
<feature type="signal peptide" evidence="6">
    <location>
        <begin position="1"/>
        <end position="29"/>
    </location>
</feature>
<dbReference type="Gene3D" id="3.40.50.1820">
    <property type="entry name" value="alpha/beta hydrolase"/>
    <property type="match status" value="1"/>
</dbReference>
<dbReference type="SMART" id="SM01110">
    <property type="entry name" value="Cutinase"/>
    <property type="match status" value="1"/>
</dbReference>
<dbReference type="SUPFAM" id="SSF53474">
    <property type="entry name" value="alpha/beta-Hydrolases"/>
    <property type="match status" value="1"/>
</dbReference>
<keyword evidence="3" id="KW-0378">Hydrolase</keyword>
<reference evidence="7 8" key="1">
    <citation type="submission" date="2018-06" db="EMBL/GenBank/DDBJ databases">
        <title>Actinomadura craniellae sp. nov. isolated from marine sponge Craniella sp.</title>
        <authorList>
            <person name="Li L."/>
            <person name="Xu Q.H."/>
            <person name="Lin H.W."/>
            <person name="Lu Y.H."/>
        </authorList>
    </citation>
    <scope>NUCLEOTIDE SEQUENCE [LARGE SCALE GENOMIC DNA]</scope>
    <source>
        <strain evidence="7 8">LHW63021</strain>
    </source>
</reference>